<evidence type="ECO:0000313" key="12">
    <source>
        <dbReference type="EMBL" id="GIM46675.1"/>
    </source>
</evidence>
<evidence type="ECO:0000256" key="6">
    <source>
        <dbReference type="ARBA" id="ARBA00023052"/>
    </source>
</evidence>
<dbReference type="InterPro" id="IPR050771">
    <property type="entry name" value="Alpha-ketoacid_DH_E1_comp"/>
</dbReference>
<dbReference type="InterPro" id="IPR017596">
    <property type="entry name" value="PdhA/BkdA"/>
</dbReference>
<dbReference type="InterPro" id="IPR001017">
    <property type="entry name" value="DH_E1"/>
</dbReference>
<comment type="catalytic activity">
    <reaction evidence="9 10">
        <text>N(6)-[(R)-lipoyl]-L-lysyl-[protein] + pyruvate + H(+) = N(6)-[(R)-S(8)-acetyldihydrolipoyl]-L-lysyl-[protein] + CO2</text>
        <dbReference type="Rhea" id="RHEA:19189"/>
        <dbReference type="Rhea" id="RHEA-COMP:10474"/>
        <dbReference type="Rhea" id="RHEA-COMP:10478"/>
        <dbReference type="ChEBI" id="CHEBI:15361"/>
        <dbReference type="ChEBI" id="CHEBI:15378"/>
        <dbReference type="ChEBI" id="CHEBI:16526"/>
        <dbReference type="ChEBI" id="CHEBI:83099"/>
        <dbReference type="ChEBI" id="CHEBI:83111"/>
        <dbReference type="EC" id="1.2.4.1"/>
    </reaction>
</comment>
<sequence length="387" mass="43910">MKGDVVIIINEKDIFQHVAGMKTHTSILPADHVLEMYQVLTSDGDVREDLEGRIDESLMLKMYENMVLVRAFDRKSLILQRQGRLGTYAPFEGQEASQVGSAMALSPGDWLFPTYRDHAAAITHGQPLMRVFLYWMGHMEGTVCPEGKKIMPYCVPIATQMLHAVGTAWASKLKGEKNVSIAYFGDGASSEGDFHEALNFAGVYKAPVIFFCQNNGFAISTPFARQSASRTIAQRAAAYDIKGVRVDGNDIFAVWLTVKEAIERGLAGEGPTLIEAVTFRYGAHTTADDPTKYRDQETLSQEWRTKRDPILRLRMFLEKRDLWDEKREIQLQKEVSEKIDAAFQEAMNYPKSQPDDMFRHVYADTPWQIREQQQEFHRVCKKDGIKA</sequence>
<evidence type="ECO:0000256" key="4">
    <source>
        <dbReference type="ARBA" id="ARBA00014159"/>
    </source>
</evidence>
<dbReference type="Pfam" id="PF00676">
    <property type="entry name" value="E1_dh"/>
    <property type="match status" value="1"/>
</dbReference>
<gene>
    <name evidence="12" type="ORF">DNHGIG_22240</name>
</gene>
<dbReference type="SUPFAM" id="SSF52518">
    <property type="entry name" value="Thiamin diphosphate-binding fold (THDP-binding)"/>
    <property type="match status" value="1"/>
</dbReference>
<evidence type="ECO:0000313" key="13">
    <source>
        <dbReference type="Proteomes" id="UP001057291"/>
    </source>
</evidence>
<dbReference type="Gene3D" id="3.40.50.970">
    <property type="match status" value="1"/>
</dbReference>
<dbReference type="PANTHER" id="PTHR43380">
    <property type="entry name" value="2-OXOISOVALERATE DEHYDROGENASE SUBUNIT ALPHA, MITOCHONDRIAL"/>
    <property type="match status" value="1"/>
</dbReference>
<keyword evidence="13" id="KW-1185">Reference proteome</keyword>
<evidence type="ECO:0000256" key="10">
    <source>
        <dbReference type="RuleBase" id="RU366007"/>
    </source>
</evidence>
<dbReference type="InterPro" id="IPR029061">
    <property type="entry name" value="THDP-binding"/>
</dbReference>
<proteinExistence type="predicted"/>
<comment type="cofactor">
    <cofactor evidence="1 10">
        <name>thiamine diphosphate</name>
        <dbReference type="ChEBI" id="CHEBI:58937"/>
    </cofactor>
</comment>
<comment type="caution">
    <text evidence="12">The sequence shown here is derived from an EMBL/GenBank/DDBJ whole genome shotgun (WGS) entry which is preliminary data.</text>
</comment>
<dbReference type="CDD" id="cd02000">
    <property type="entry name" value="TPP_E1_PDC_ADC_BCADC"/>
    <property type="match status" value="1"/>
</dbReference>
<dbReference type="PANTHER" id="PTHR43380:SF1">
    <property type="entry name" value="2-OXOISOVALERATE DEHYDROGENASE SUBUNIT ALPHA, MITOCHONDRIAL"/>
    <property type="match status" value="1"/>
</dbReference>
<feature type="domain" description="Dehydrogenase E1 component" evidence="11">
    <location>
        <begin position="64"/>
        <end position="354"/>
    </location>
</feature>
<dbReference type="EMBL" id="BOQE01000001">
    <property type="protein sequence ID" value="GIM46675.1"/>
    <property type="molecule type" value="Genomic_DNA"/>
</dbReference>
<keyword evidence="6 10" id="KW-0786">Thiamine pyrophosphate</keyword>
<dbReference type="GO" id="GO:0004739">
    <property type="term" value="F:pyruvate dehydrogenase (acetyl-transferring) activity"/>
    <property type="evidence" value="ECO:0007669"/>
    <property type="project" value="UniProtKB-UniRule"/>
</dbReference>
<evidence type="ECO:0000256" key="8">
    <source>
        <dbReference type="ARBA" id="ARBA00025211"/>
    </source>
</evidence>
<evidence type="ECO:0000256" key="5">
    <source>
        <dbReference type="ARBA" id="ARBA00023002"/>
    </source>
</evidence>
<comment type="function">
    <text evidence="8 10">The pyruvate dehydrogenase complex catalyzes the overall conversion of pyruvate to acetyl-CoA and CO(2). It contains multiple copies of three enzymatic components: pyruvate dehydrogenase (E1), dihydrolipoamide acetyltransferase (E2) and lipoamide dehydrogenase (E3).</text>
</comment>
<evidence type="ECO:0000256" key="1">
    <source>
        <dbReference type="ARBA" id="ARBA00001964"/>
    </source>
</evidence>
<keyword evidence="5 10" id="KW-0560">Oxidoreductase</keyword>
<evidence type="ECO:0000256" key="2">
    <source>
        <dbReference type="ARBA" id="ARBA00011870"/>
    </source>
</evidence>
<dbReference type="GO" id="GO:0009083">
    <property type="term" value="P:branched-chain amino acid catabolic process"/>
    <property type="evidence" value="ECO:0007669"/>
    <property type="project" value="TreeGrafter"/>
</dbReference>
<comment type="subunit">
    <text evidence="2 10">Heterodimer of an alpha and a beta chain.</text>
</comment>
<evidence type="ECO:0000256" key="9">
    <source>
        <dbReference type="ARBA" id="ARBA00051231"/>
    </source>
</evidence>
<dbReference type="Proteomes" id="UP001057291">
    <property type="component" value="Unassembled WGS sequence"/>
</dbReference>
<accession>A0AAV4LFR8</accession>
<evidence type="ECO:0000256" key="3">
    <source>
        <dbReference type="ARBA" id="ARBA00012281"/>
    </source>
</evidence>
<name>A0AAV4LFR8_9BACL</name>
<dbReference type="AlphaFoldDB" id="A0AAV4LFR8"/>
<evidence type="ECO:0000256" key="7">
    <source>
        <dbReference type="ARBA" id="ARBA00023317"/>
    </source>
</evidence>
<evidence type="ECO:0000259" key="11">
    <source>
        <dbReference type="Pfam" id="PF00676"/>
    </source>
</evidence>
<reference evidence="12" key="1">
    <citation type="journal article" date="2023" name="Int. J. Syst. Evol. Microbiol.">
        <title>Collibacillus ludicampi gen. nov., sp. nov., a new soil bacterium of the family Alicyclobacillaceae.</title>
        <authorList>
            <person name="Jojima T."/>
            <person name="Ioku Y."/>
            <person name="Fukuta Y."/>
            <person name="Shirasaka N."/>
            <person name="Matsumura Y."/>
            <person name="Mori M."/>
        </authorList>
    </citation>
    <scope>NUCLEOTIDE SEQUENCE</scope>
    <source>
        <strain evidence="12">TP075</strain>
    </source>
</reference>
<organism evidence="12 13">
    <name type="scientific">Collibacillus ludicampi</name>
    <dbReference type="NCBI Taxonomy" id="2771369"/>
    <lineage>
        <taxon>Bacteria</taxon>
        <taxon>Bacillati</taxon>
        <taxon>Bacillota</taxon>
        <taxon>Bacilli</taxon>
        <taxon>Bacillales</taxon>
        <taxon>Alicyclobacillaceae</taxon>
        <taxon>Collibacillus</taxon>
    </lineage>
</organism>
<keyword evidence="7 10" id="KW-0670">Pyruvate</keyword>
<dbReference type="NCBIfam" id="TIGR03181">
    <property type="entry name" value="PDH_E1_alph_x"/>
    <property type="match status" value="1"/>
</dbReference>
<dbReference type="EC" id="1.2.4.1" evidence="3 10"/>
<protein>
    <recommendedName>
        <fullName evidence="4 10">Pyruvate dehydrogenase E1 component subunit alpha</fullName>
        <ecNumber evidence="3 10">1.2.4.1</ecNumber>
    </recommendedName>
</protein>